<dbReference type="AlphaFoldDB" id="A0A7S1WJ44"/>
<name>A0A7S1WJ44_ALECA</name>
<evidence type="ECO:0000313" key="2">
    <source>
        <dbReference type="EMBL" id="CAD9171319.1"/>
    </source>
</evidence>
<protein>
    <recommendedName>
        <fullName evidence="3">Granulins domain-containing protein</fullName>
    </recommendedName>
</protein>
<accession>A0A7S1WJ44</accession>
<feature type="chain" id="PRO_5031213840" description="Granulins domain-containing protein" evidence="1">
    <location>
        <begin position="20"/>
        <end position="271"/>
    </location>
</feature>
<evidence type="ECO:0000256" key="1">
    <source>
        <dbReference type="SAM" id="SignalP"/>
    </source>
</evidence>
<keyword evidence="1" id="KW-0732">Signal</keyword>
<evidence type="ECO:0008006" key="3">
    <source>
        <dbReference type="Google" id="ProtNLM"/>
    </source>
</evidence>
<feature type="signal peptide" evidence="1">
    <location>
        <begin position="1"/>
        <end position="19"/>
    </location>
</feature>
<gene>
    <name evidence="2" type="ORF">ACAT0790_LOCUS48088</name>
</gene>
<organism evidence="2">
    <name type="scientific">Alexandrium catenella</name>
    <name type="common">Red tide dinoflagellate</name>
    <name type="synonym">Gonyaulax catenella</name>
    <dbReference type="NCBI Taxonomy" id="2925"/>
    <lineage>
        <taxon>Eukaryota</taxon>
        <taxon>Sar</taxon>
        <taxon>Alveolata</taxon>
        <taxon>Dinophyceae</taxon>
        <taxon>Gonyaulacales</taxon>
        <taxon>Pyrocystaceae</taxon>
        <taxon>Alexandrium</taxon>
    </lineage>
</organism>
<proteinExistence type="predicted"/>
<reference evidence="2" key="1">
    <citation type="submission" date="2021-01" db="EMBL/GenBank/DDBJ databases">
        <authorList>
            <person name="Corre E."/>
            <person name="Pelletier E."/>
            <person name="Niang G."/>
            <person name="Scheremetjew M."/>
            <person name="Finn R."/>
            <person name="Kale V."/>
            <person name="Holt S."/>
            <person name="Cochrane G."/>
            <person name="Meng A."/>
            <person name="Brown T."/>
            <person name="Cohen L."/>
        </authorList>
    </citation>
    <scope>NUCLEOTIDE SEQUENCE</scope>
    <source>
        <strain evidence="2">OF101</strain>
    </source>
</reference>
<sequence>MRAGLLSLAMALAAASASAGGAPDASCEAQASKDHLLLQLQASDKARLRKTAPACAVGDWVACPGGGSCEGNQCCPNGEVCPSAELHWKDCPRPKSADCLPPHQRPCEVGASVTCPGGEPCSGNQCCPGANGTTVCPSAAFGFSDCQHPKAVDCTQPICEVGAKVPCEPGANPHDFCSGNQCCSGANGTFVCPSADHDWNQCEKPKAFDCLKPKPEPCEVGELVLCPDSDAHCTGNQCCPSADGGPTSVCPSAEEGWSQCDAPKKFDCVGL</sequence>
<dbReference type="EMBL" id="HBGE01080589">
    <property type="protein sequence ID" value="CAD9171319.1"/>
    <property type="molecule type" value="Transcribed_RNA"/>
</dbReference>